<feature type="domain" description="RNA polymerase Rpb2" evidence="18">
    <location>
        <begin position="197"/>
        <end position="371"/>
    </location>
</feature>
<dbReference type="NCBIfam" id="TIGR03670">
    <property type="entry name" value="rpoB_arch"/>
    <property type="match status" value="1"/>
</dbReference>
<dbReference type="InterPro" id="IPR007121">
    <property type="entry name" value="RNA_pol_bsu_CS"/>
</dbReference>
<dbReference type="CDD" id="cd00653">
    <property type="entry name" value="RNA_pol_B_RPB2"/>
    <property type="match status" value="1"/>
</dbReference>
<comment type="cofactor">
    <cofactor evidence="1">
        <name>Zn(2+)</name>
        <dbReference type="ChEBI" id="CHEBI:29105"/>
    </cofactor>
</comment>
<evidence type="ECO:0000256" key="7">
    <source>
        <dbReference type="ARBA" id="ARBA00022695"/>
    </source>
</evidence>
<dbReference type="InterPro" id="IPR007120">
    <property type="entry name" value="DNA-dir_RNAP_su2_dom"/>
</dbReference>
<evidence type="ECO:0000256" key="2">
    <source>
        <dbReference type="ARBA" id="ARBA00004496"/>
    </source>
</evidence>
<feature type="domain" description="RNA polymerase beta subunit protrusion" evidence="19">
    <location>
        <begin position="49"/>
        <end position="419"/>
    </location>
</feature>
<comment type="subunit">
    <text evidence="12">Part of the RNA polymerase complex.</text>
</comment>
<dbReference type="InterPro" id="IPR007642">
    <property type="entry name" value="RNA_pol_Rpb2_2"/>
</dbReference>
<feature type="domain" description="RNA polymerase Rpb2" evidence="20">
    <location>
        <begin position="439"/>
        <end position="503"/>
    </location>
</feature>
<dbReference type="InterPro" id="IPR037034">
    <property type="entry name" value="RNA_pol_Rpb2_2_sf"/>
</dbReference>
<evidence type="ECO:0000313" key="24">
    <source>
        <dbReference type="Proteomes" id="UP000006681"/>
    </source>
</evidence>
<dbReference type="NCBIfam" id="NF006335">
    <property type="entry name" value="PRK08565.1"/>
    <property type="match status" value="1"/>
</dbReference>
<dbReference type="Gene3D" id="3.90.1110.10">
    <property type="entry name" value="RNA polymerase Rpb2, domain 2"/>
    <property type="match status" value="1"/>
</dbReference>
<dbReference type="Pfam" id="PF04565">
    <property type="entry name" value="RNA_pol_Rpb2_3"/>
    <property type="match status" value="1"/>
</dbReference>
<dbReference type="InterPro" id="IPR014724">
    <property type="entry name" value="RNA_pol_RPB2_OB-fold"/>
</dbReference>
<evidence type="ECO:0000259" key="17">
    <source>
        <dbReference type="Pfam" id="PF04560"/>
    </source>
</evidence>
<evidence type="ECO:0000256" key="5">
    <source>
        <dbReference type="ARBA" id="ARBA00022490"/>
    </source>
</evidence>
<evidence type="ECO:0000259" key="18">
    <source>
        <dbReference type="Pfam" id="PF04561"/>
    </source>
</evidence>
<gene>
    <name evidence="23" type="ordered locus">Vdis_1210</name>
</gene>
<dbReference type="PANTHER" id="PTHR20856">
    <property type="entry name" value="DNA-DIRECTED RNA POLYMERASE I SUBUNIT 2"/>
    <property type="match status" value="1"/>
</dbReference>
<dbReference type="GO" id="GO:0005737">
    <property type="term" value="C:cytoplasm"/>
    <property type="evidence" value="ECO:0007669"/>
    <property type="project" value="UniProtKB-SubCell"/>
</dbReference>
<evidence type="ECO:0000256" key="11">
    <source>
        <dbReference type="ARBA" id="ARBA00023163"/>
    </source>
</evidence>
<comment type="subcellular location">
    <subcellularLocation>
        <location evidence="2">Cytoplasm</location>
    </subcellularLocation>
</comment>
<name>E1QR99_VULDI</name>
<evidence type="ECO:0000256" key="15">
    <source>
        <dbReference type="RuleBase" id="RU363031"/>
    </source>
</evidence>
<keyword evidence="5" id="KW-0963">Cytoplasm</keyword>
<dbReference type="GO" id="GO:0008270">
    <property type="term" value="F:zinc ion binding"/>
    <property type="evidence" value="ECO:0007669"/>
    <property type="project" value="InterPro"/>
</dbReference>
<evidence type="ECO:0000256" key="6">
    <source>
        <dbReference type="ARBA" id="ARBA00022679"/>
    </source>
</evidence>
<dbReference type="SUPFAM" id="SSF64484">
    <property type="entry name" value="beta and beta-prime subunits of DNA dependent RNA-polymerase"/>
    <property type="match status" value="1"/>
</dbReference>
<keyword evidence="6 15" id="KW-0808">Transferase</keyword>
<dbReference type="GO" id="GO:0000428">
    <property type="term" value="C:DNA-directed RNA polymerase complex"/>
    <property type="evidence" value="ECO:0007669"/>
    <property type="project" value="UniProtKB-KW"/>
</dbReference>
<dbReference type="EMBL" id="CP002100">
    <property type="protein sequence ID" value="ADN50596.1"/>
    <property type="molecule type" value="Genomic_DNA"/>
</dbReference>
<evidence type="ECO:0000259" key="22">
    <source>
        <dbReference type="Pfam" id="PF04567"/>
    </source>
</evidence>
<dbReference type="Gene3D" id="2.40.50.150">
    <property type="match status" value="1"/>
</dbReference>
<reference evidence="24" key="2">
    <citation type="journal article" date="2010" name="Stand. Genomic Sci.">
        <title>Complete genome sequence of Vulcanisaeta distributa type strain (IC-017T).</title>
        <authorList>
            <person name="Mavromatis K."/>
            <person name="Sikorski J."/>
            <person name="Pabst E."/>
            <person name="Teshima H."/>
            <person name="Lapidus A."/>
            <person name="Lucas S."/>
            <person name="Nolan M."/>
            <person name="Glavina Del Rio T."/>
            <person name="Cheng J."/>
            <person name="Bruce D."/>
            <person name="Goodwin L."/>
            <person name="Pitluck S."/>
            <person name="Liolios K."/>
            <person name="Ivanova N."/>
            <person name="Mikhailova N."/>
            <person name="Pati A."/>
            <person name="Chen A."/>
            <person name="Palaniappan K."/>
            <person name="Land M."/>
            <person name="Hauser L."/>
            <person name="Chang Y."/>
            <person name="Jeffries C."/>
            <person name="Rohde M."/>
            <person name="Spring S."/>
            <person name="Goker M."/>
            <person name="Wirth R."/>
            <person name="Woyke T."/>
            <person name="Bristow J."/>
            <person name="Eisen J."/>
            <person name="Markowitz V."/>
            <person name="Hugenholtz P."/>
            <person name="Klenk H."/>
            <person name="Kyrpides N."/>
        </authorList>
    </citation>
    <scope>NUCLEOTIDE SEQUENCE [LARGE SCALE GENOMIC DNA]</scope>
    <source>
        <strain evidence="24">DSM 14429 / JCM 11212 / NBRC 100878 / IC-017</strain>
    </source>
</reference>
<evidence type="ECO:0000313" key="23">
    <source>
        <dbReference type="EMBL" id="ADN50596.1"/>
    </source>
</evidence>
<dbReference type="Gene3D" id="3.90.1070.20">
    <property type="match status" value="1"/>
</dbReference>
<comment type="similarity">
    <text evidence="3 14">Belongs to the RNA polymerase beta chain family.</text>
</comment>
<keyword evidence="10" id="KW-0238">DNA-binding</keyword>
<evidence type="ECO:0000256" key="13">
    <source>
        <dbReference type="ARBA" id="ARBA00048552"/>
    </source>
</evidence>
<keyword evidence="7 15" id="KW-0548">Nucleotidyltransferase</keyword>
<proteinExistence type="inferred from homology"/>
<dbReference type="Pfam" id="PF04561">
    <property type="entry name" value="RNA_pol_Rpb2_2"/>
    <property type="match status" value="1"/>
</dbReference>
<dbReference type="FunFam" id="2.40.270.10:FF:000011">
    <property type="entry name" value="DNA-directed RNA polymerase subunit beta"/>
    <property type="match status" value="1"/>
</dbReference>
<dbReference type="EC" id="2.7.7.6" evidence="15"/>
<dbReference type="InterPro" id="IPR007641">
    <property type="entry name" value="RNA_pol_Rpb2_7"/>
</dbReference>
<dbReference type="HOGENOM" id="CLU_000524_5_0_2"/>
<dbReference type="InterPro" id="IPR015712">
    <property type="entry name" value="DNA-dir_RNA_pol_su2"/>
</dbReference>
<feature type="domain" description="DNA-directed RNA polymerase subunit 2 hybrid-binding" evidence="16">
    <location>
        <begin position="668"/>
        <end position="1039"/>
    </location>
</feature>
<dbReference type="InterPro" id="IPR007644">
    <property type="entry name" value="RNA_pol_bsu_protrusion"/>
</dbReference>
<protein>
    <recommendedName>
        <fullName evidence="15">DNA-directed RNA polymerase subunit beta</fullName>
        <ecNumber evidence="15">2.7.7.6</ecNumber>
    </recommendedName>
</protein>
<evidence type="ECO:0000256" key="8">
    <source>
        <dbReference type="ARBA" id="ARBA00022723"/>
    </source>
</evidence>
<evidence type="ECO:0000256" key="10">
    <source>
        <dbReference type="ARBA" id="ARBA00023125"/>
    </source>
</evidence>
<dbReference type="Pfam" id="PF04560">
    <property type="entry name" value="RNA_pol_Rpb2_7"/>
    <property type="match status" value="1"/>
</dbReference>
<dbReference type="Proteomes" id="UP000006681">
    <property type="component" value="Chromosome"/>
</dbReference>
<dbReference type="InterPro" id="IPR037033">
    <property type="entry name" value="DNA-dir_RNAP_su2_hyb_sf"/>
</dbReference>
<dbReference type="Gene3D" id="3.90.1800.10">
    <property type="entry name" value="RNA polymerase alpha subunit dimerisation domain"/>
    <property type="match status" value="1"/>
</dbReference>
<dbReference type="Gene3D" id="2.40.270.10">
    <property type="entry name" value="DNA-directed RNA polymerase, subunit 2, domain 6"/>
    <property type="match status" value="1"/>
</dbReference>
<dbReference type="Pfam" id="PF00562">
    <property type="entry name" value="RNA_pol_Rpb2_6"/>
    <property type="match status" value="1"/>
</dbReference>
<evidence type="ECO:0000256" key="9">
    <source>
        <dbReference type="ARBA" id="ARBA00022833"/>
    </source>
</evidence>
<dbReference type="eggNOG" id="arCOG01762">
    <property type="taxonomic scope" value="Archaea"/>
</dbReference>
<feature type="domain" description="RNA polymerase Rpb2" evidence="21">
    <location>
        <begin position="537"/>
        <end position="600"/>
    </location>
</feature>
<dbReference type="GO" id="GO:0006351">
    <property type="term" value="P:DNA-templated transcription"/>
    <property type="evidence" value="ECO:0007669"/>
    <property type="project" value="InterPro"/>
</dbReference>
<feature type="domain" description="RNA polymerase Rpb2" evidence="17">
    <location>
        <begin position="1041"/>
        <end position="1131"/>
    </location>
</feature>
<reference evidence="23 24" key="1">
    <citation type="journal article" date="2010" name="Stand. Genomic Sci.">
        <title>Complete genome sequence of Vulcanisaeta distributa type strain (IC-017).</title>
        <authorList>
            <person name="Mavromatis K."/>
            <person name="Sikorski J."/>
            <person name="Pabst E."/>
            <person name="Teshima H."/>
            <person name="Lapidus A."/>
            <person name="Lucas S."/>
            <person name="Nolan M."/>
            <person name="Glavina Del Rio T."/>
            <person name="Cheng J.F."/>
            <person name="Bruce D."/>
            <person name="Goodwin L."/>
            <person name="Pitluck S."/>
            <person name="Liolios K."/>
            <person name="Ivanova N."/>
            <person name="Mikhailova N."/>
            <person name="Pati A."/>
            <person name="Chen A."/>
            <person name="Palaniappan K."/>
            <person name="Land M."/>
            <person name="Hauser L."/>
            <person name="Chang Y.J."/>
            <person name="Jeffries C.D."/>
            <person name="Rohde M."/>
            <person name="Spring S."/>
            <person name="Goker M."/>
            <person name="Wirth R."/>
            <person name="Woyke T."/>
            <person name="Bristow J."/>
            <person name="Eisen J.A."/>
            <person name="Markowitz V."/>
            <person name="Hugenholtz P."/>
            <person name="Klenk H.P."/>
            <person name="Kyrpides N.C."/>
        </authorList>
    </citation>
    <scope>NUCLEOTIDE SEQUENCE [LARGE SCALE GENOMIC DNA]</scope>
    <source>
        <strain evidence="24">DSM 14429 / JCM 11212 / NBRC 100878 / IC-017</strain>
    </source>
</reference>
<comment type="catalytic activity">
    <reaction evidence="13 15">
        <text>RNA(n) + a ribonucleoside 5'-triphosphate = RNA(n+1) + diphosphate</text>
        <dbReference type="Rhea" id="RHEA:21248"/>
        <dbReference type="Rhea" id="RHEA-COMP:14527"/>
        <dbReference type="Rhea" id="RHEA-COMP:17342"/>
        <dbReference type="ChEBI" id="CHEBI:33019"/>
        <dbReference type="ChEBI" id="CHEBI:61557"/>
        <dbReference type="ChEBI" id="CHEBI:140395"/>
        <dbReference type="EC" id="2.7.7.6"/>
    </reaction>
</comment>
<organism evidence="23 24">
    <name type="scientific">Vulcanisaeta distributa (strain DSM 14429 / JCM 11212 / NBRC 100878 / IC-017)</name>
    <dbReference type="NCBI Taxonomy" id="572478"/>
    <lineage>
        <taxon>Archaea</taxon>
        <taxon>Thermoproteota</taxon>
        <taxon>Thermoprotei</taxon>
        <taxon>Thermoproteales</taxon>
        <taxon>Thermoproteaceae</taxon>
        <taxon>Vulcanisaeta</taxon>
    </lineage>
</organism>
<dbReference type="GO" id="GO:0032549">
    <property type="term" value="F:ribonucleoside binding"/>
    <property type="evidence" value="ECO:0007669"/>
    <property type="project" value="InterPro"/>
</dbReference>
<dbReference type="GO" id="GO:0003899">
    <property type="term" value="F:DNA-directed RNA polymerase activity"/>
    <property type="evidence" value="ECO:0007669"/>
    <property type="project" value="UniProtKB-EC"/>
</dbReference>
<keyword evidence="9" id="KW-0862">Zinc</keyword>
<accession>E1QR99</accession>
<evidence type="ECO:0000259" key="21">
    <source>
        <dbReference type="Pfam" id="PF04566"/>
    </source>
</evidence>
<dbReference type="Gene3D" id="3.90.1100.10">
    <property type="match status" value="1"/>
</dbReference>
<dbReference type="InterPro" id="IPR007647">
    <property type="entry name" value="RNA_pol_Rpb2_5"/>
</dbReference>
<dbReference type="Pfam" id="PF04563">
    <property type="entry name" value="RNA_pol_Rpb2_1"/>
    <property type="match status" value="1"/>
</dbReference>
<dbReference type="InterPro" id="IPR019969">
    <property type="entry name" value="RNAP_Rpo2"/>
</dbReference>
<sequence>MPINNPNIEHGKMLDSVPIPILRSKRAYTAFPSSDDRWELVRAFIREGGLVRHQIDSFNDFVEKKLQEIVNENNIIETEVKGLYIKLERIEVGKPRVREADASEHILYPMEARLRNLTYAAPLYLTMVLYVNDEEVDRQKVYIGDLPIMVRSKFCNLYGLKRQELISKLEDPDDPGGYFIINGSERVIVSQEDLAPNKPFYDKGDKASITHVAKVISIGAGYKTTVTVERHRDGIIYVTFPAIATRIPFPIIMRALGLETDEDIVLAVSDDPDIQNELLPSLQFSVQIASTVDDALDFIGSKVAIGQPREVRIERAKQVLDRYFLPHLGTTEDARIKKALMVGQMVKGVIEMYLGRRQPDDKDHIANKRVRLVGDLMAQLFRAVFRQVLQDIRQQLERHYSRGKIPSLVTLVRADIITERVRHAIATGNWIGGRTGVSQMLDRTNIMSTLSHLRRVVSNLSRTQPHFEARDLHPTQWGRLCAIETPEGQNCGLVKNLALLSTITVGVDENEVEKLLYDLGVVPILRARKEGVKGTEVYLNGRLIGVHTEPDKLVSTIREMRRRGQINHEINVARIRNEYLDEVRVNCDGGRLRRPLIIIENGKPKLRPEHVEKLRKGEWTWSDLISNGIIEYLDGDEEENALVAINPEEDMSKYTHMEVIPSVMIGAVASIIPYAEHNQSPRNIYEAAMAKQSLGFPAANYRFRMDSRGHLLIYPERPLVITRGIELNGYLERPAGQNAVVALLTYTGYNMEDAVILNKSAIERGMYRSVFFRTYETEQMRYPGGEEDRIEIPSAEVRGYKGPEAYAHLDEDGIVSPEVFVSGGEVLIGKTSPPRFYGVYTETVVSSARRDSSITVRRGEKGIVDSVVVTETNEGYKLVKVKVRELRIPELGDKFASRHGQKGVMGMMIPMQDMPFTEDGITPDIIVNPHALPSRMTVGQLLESMAGKVAALRGVMIDATPFEGVTEEELRDLLIRSGFRWDGKEVMYSGLTGRKLEADIFIGVVYYQKLHHMVADKIHARARGPVQILTRQPTEGRSREGGLRLGEMERDVLIAHGAAALLRERLVESSDRYVMYVCEDCGMIAWYDSNKGKPVCPIHGDKGRIVRVVVPYAFKLLLQELMSLGIYPRIEAGDLIEERRA</sequence>
<dbReference type="InterPro" id="IPR007646">
    <property type="entry name" value="RNA_pol_Rpb2_4"/>
</dbReference>
<evidence type="ECO:0000259" key="16">
    <source>
        <dbReference type="Pfam" id="PF00562"/>
    </source>
</evidence>
<dbReference type="PROSITE" id="PS01166">
    <property type="entry name" value="RNA_POL_BETA"/>
    <property type="match status" value="1"/>
</dbReference>
<evidence type="ECO:0000256" key="12">
    <source>
        <dbReference type="ARBA" id="ARBA00025838"/>
    </source>
</evidence>
<keyword evidence="24" id="KW-1185">Reference proteome</keyword>
<feature type="domain" description="RNA polymerase Rpb2" evidence="22">
    <location>
        <begin position="621"/>
        <end position="649"/>
    </location>
</feature>
<keyword evidence="4 15" id="KW-0240">DNA-directed RNA polymerase</keyword>
<evidence type="ECO:0000256" key="3">
    <source>
        <dbReference type="ARBA" id="ARBA00006835"/>
    </source>
</evidence>
<dbReference type="GO" id="GO:0003677">
    <property type="term" value="F:DNA binding"/>
    <property type="evidence" value="ECO:0007669"/>
    <property type="project" value="UniProtKB-KW"/>
</dbReference>
<evidence type="ECO:0000259" key="19">
    <source>
        <dbReference type="Pfam" id="PF04563"/>
    </source>
</evidence>
<keyword evidence="8" id="KW-0479">Metal-binding</keyword>
<dbReference type="AlphaFoldDB" id="E1QR99"/>
<comment type="function">
    <text evidence="15">DNA-dependent RNA polymerase catalyzes the transcription of DNA into RNA using the four ribonucleoside triphosphates as substrates.</text>
</comment>
<dbReference type="Pfam" id="PF04567">
    <property type="entry name" value="RNA_pol_Rpb2_5"/>
    <property type="match status" value="1"/>
</dbReference>
<dbReference type="InterPro" id="IPR007645">
    <property type="entry name" value="RNA_pol_Rpb2_3"/>
</dbReference>
<keyword evidence="11 15" id="KW-0804">Transcription</keyword>
<dbReference type="STRING" id="572478.Vdis_1210"/>
<dbReference type="Pfam" id="PF04566">
    <property type="entry name" value="RNA_pol_Rpb2_4"/>
    <property type="match status" value="1"/>
</dbReference>
<dbReference type="NCBIfam" id="NF007175">
    <property type="entry name" value="PRK09606.1"/>
    <property type="match status" value="1"/>
</dbReference>
<evidence type="ECO:0000256" key="14">
    <source>
        <dbReference type="RuleBase" id="RU000434"/>
    </source>
</evidence>
<evidence type="ECO:0000256" key="1">
    <source>
        <dbReference type="ARBA" id="ARBA00001947"/>
    </source>
</evidence>
<evidence type="ECO:0000256" key="4">
    <source>
        <dbReference type="ARBA" id="ARBA00022478"/>
    </source>
</evidence>
<dbReference type="KEGG" id="vdi:Vdis_1210"/>
<evidence type="ECO:0000259" key="20">
    <source>
        <dbReference type="Pfam" id="PF04565"/>
    </source>
</evidence>